<comment type="caution">
    <text evidence="2">The sequence shown here is derived from an EMBL/GenBank/DDBJ whole genome shotgun (WGS) entry which is preliminary data.</text>
</comment>
<reference evidence="2 3" key="1">
    <citation type="submission" date="2012-12" db="EMBL/GenBank/DDBJ databases">
        <title>Novel taxa of Listeriaceae from agricultural environments in the United States.</title>
        <authorList>
            <person name="den Bakker H.C."/>
            <person name="Allred A."/>
            <person name="Warchocki S."/>
            <person name="Wright E.M."/>
            <person name="Burrell A."/>
            <person name="Nightingale K.K."/>
            <person name="Kephart D."/>
            <person name="Wiedmann M."/>
        </authorList>
    </citation>
    <scope>NUCLEOTIDE SEQUENCE [LARGE SCALE GENOMIC DNA]</scope>
    <source>
        <strain evidence="2 3">FSL F6-1037</strain>
    </source>
</reference>
<dbReference type="AlphaFoldDB" id="W7CRC8"/>
<dbReference type="STRING" id="1265861.BCAMP_06847"/>
<keyword evidence="3" id="KW-1185">Reference proteome</keyword>
<feature type="transmembrane region" description="Helical" evidence="1">
    <location>
        <begin position="29"/>
        <end position="49"/>
    </location>
</feature>
<organism evidence="2 3">
    <name type="scientific">Brochothrix campestris FSL F6-1037</name>
    <dbReference type="NCBI Taxonomy" id="1265861"/>
    <lineage>
        <taxon>Bacteria</taxon>
        <taxon>Bacillati</taxon>
        <taxon>Bacillota</taxon>
        <taxon>Bacilli</taxon>
        <taxon>Bacillales</taxon>
        <taxon>Listeriaceae</taxon>
        <taxon>Brochothrix</taxon>
    </lineage>
</organism>
<evidence type="ECO:0000256" key="1">
    <source>
        <dbReference type="SAM" id="Phobius"/>
    </source>
</evidence>
<keyword evidence="1" id="KW-0812">Transmembrane</keyword>
<sequence>MKALLITFLIGVFFFGVLTGIPVGSVLLYGILLLIAVIVFKGMLFKNMVKKDAEFDSRYSKHYRKYRNKFDR</sequence>
<accession>W7CRC8</accession>
<dbReference type="EMBL" id="AODH01000025">
    <property type="protein sequence ID" value="EUJ39632.1"/>
    <property type="molecule type" value="Genomic_DNA"/>
</dbReference>
<evidence type="ECO:0000313" key="3">
    <source>
        <dbReference type="Proteomes" id="UP000019243"/>
    </source>
</evidence>
<protein>
    <submittedName>
        <fullName evidence="2">Uncharacterized protein</fullName>
    </submittedName>
</protein>
<keyword evidence="1" id="KW-0472">Membrane</keyword>
<proteinExistence type="predicted"/>
<name>W7CRC8_9LIST</name>
<gene>
    <name evidence="2" type="ORF">BCAMP_06847</name>
</gene>
<dbReference type="Proteomes" id="UP000019243">
    <property type="component" value="Unassembled WGS sequence"/>
</dbReference>
<evidence type="ECO:0000313" key="2">
    <source>
        <dbReference type="EMBL" id="EUJ39632.1"/>
    </source>
</evidence>
<dbReference type="RefSeq" id="WP_035314541.1">
    <property type="nucleotide sequence ID" value="NZ_AODH01000025.1"/>
</dbReference>
<keyword evidence="1" id="KW-1133">Transmembrane helix</keyword>